<keyword evidence="10" id="KW-0539">Nucleus</keyword>
<dbReference type="CDD" id="cd00202">
    <property type="entry name" value="ZnF_GATA"/>
    <property type="match status" value="2"/>
</dbReference>
<dbReference type="InterPro" id="IPR013088">
    <property type="entry name" value="Znf_NHR/GATA"/>
</dbReference>
<dbReference type="PROSITE" id="PS50114">
    <property type="entry name" value="GATA_ZN_FINGER_2"/>
    <property type="match status" value="2"/>
</dbReference>
<feature type="compositionally biased region" description="Low complexity" evidence="13">
    <location>
        <begin position="295"/>
        <end position="306"/>
    </location>
</feature>
<evidence type="ECO:0000313" key="16">
    <source>
        <dbReference type="Proteomes" id="UP000324897"/>
    </source>
</evidence>
<dbReference type="GO" id="GO:0006355">
    <property type="term" value="P:regulation of DNA-templated transcription"/>
    <property type="evidence" value="ECO:0007669"/>
    <property type="project" value="InterPro"/>
</dbReference>
<protein>
    <recommendedName>
        <fullName evidence="14">GATA-type domain-containing protein</fullName>
    </recommendedName>
</protein>
<name>A0A5J9WT89_9POAL</name>
<feature type="domain" description="GATA-type" evidence="14">
    <location>
        <begin position="364"/>
        <end position="400"/>
    </location>
</feature>
<feature type="region of interest" description="Disordered" evidence="13">
    <location>
        <begin position="69"/>
        <end position="106"/>
    </location>
</feature>
<dbReference type="SMART" id="SM00401">
    <property type="entry name" value="ZnF_GATA"/>
    <property type="match status" value="2"/>
</dbReference>
<reference evidence="15 16" key="1">
    <citation type="journal article" date="2019" name="Sci. Rep.">
        <title>A high-quality genome of Eragrostis curvula grass provides insights into Poaceae evolution and supports new strategies to enhance forage quality.</title>
        <authorList>
            <person name="Carballo J."/>
            <person name="Santos B.A.C.M."/>
            <person name="Zappacosta D."/>
            <person name="Garbus I."/>
            <person name="Selva J.P."/>
            <person name="Gallo C.A."/>
            <person name="Diaz A."/>
            <person name="Albertini E."/>
            <person name="Caccamo M."/>
            <person name="Echenique V."/>
        </authorList>
    </citation>
    <scope>NUCLEOTIDE SEQUENCE [LARGE SCALE GENOMIC DNA]</scope>
    <source>
        <strain evidence="16">cv. Victoria</strain>
        <tissue evidence="15">Leaf</tissue>
    </source>
</reference>
<dbReference type="SUPFAM" id="SSF57716">
    <property type="entry name" value="Glucocorticoid receptor-like (DNA-binding domain)"/>
    <property type="match status" value="2"/>
</dbReference>
<dbReference type="Gramene" id="TVU51075">
    <property type="protein sequence ID" value="TVU51075"/>
    <property type="gene ID" value="EJB05_02481"/>
</dbReference>
<keyword evidence="7" id="KW-0238">DNA-binding</keyword>
<keyword evidence="3" id="KW-0479">Metal-binding</keyword>
<sequence length="542" mass="57769">TGAREEGSIRFGAQTRHAGNREKFCCFRDTPSLPRGNKGDSSSLLFRKLSLSSGLLLLLTPATACPLVRPSPPPTFSSSGRRPWRRIRATQTRGLGPSSRRFTATGGMSSAAAAAAGGGGDGEGPLPFVLGLPVALPLRDAVSRMDAGVPRKARTGRQFPRPPPAGWLAFRLPVPPPVKAEKPPAAKAKKPPPAKARPVLGLLAPSLPDLGAAAAAPDMEKPAKKARICVQCGSAETPQWRSGPMGRSTLCNACGVRLRAAGALRETQPSPPPSVPAQKAAVETPPAPAPKQEPESPASDSSPDSPILQRLAPLEDVYLVRKPPARERRPPRKDSSSPAPSPPPSPAVYLVKKKKPSKKKCRPRNTGQKCLHCGTTSTPQWREGPMGRHTLCNACGVRWRQGRLLPEYRPAASPTFKASEHASRHRDVLQLHRLQQGSQQQLEPVVVDGGKSGDAPGSDIEDDKKNVFLVRRERPVKEYYPPTPLHQPLLLQTVNDDDDPRVGGNKDSAAGTEAAGRGDDALDLLLGPSAPLIVDGDDFLVR</sequence>
<evidence type="ECO:0000256" key="1">
    <source>
        <dbReference type="ARBA" id="ARBA00004123"/>
    </source>
</evidence>
<evidence type="ECO:0000259" key="14">
    <source>
        <dbReference type="PROSITE" id="PS50114"/>
    </source>
</evidence>
<feature type="compositionally biased region" description="Basic and acidic residues" evidence="13">
    <location>
        <begin position="324"/>
        <end position="335"/>
    </location>
</feature>
<dbReference type="InterPro" id="IPR051140">
    <property type="entry name" value="GATA_TF"/>
</dbReference>
<feature type="region of interest" description="Disordered" evidence="13">
    <location>
        <begin position="149"/>
        <end position="173"/>
    </location>
</feature>
<feature type="region of interest" description="Disordered" evidence="13">
    <location>
        <begin position="265"/>
        <end position="380"/>
    </location>
</feature>
<comment type="subcellular location">
    <subcellularLocation>
        <location evidence="1">Nucleus</location>
    </subcellularLocation>
</comment>
<evidence type="ECO:0000313" key="15">
    <source>
        <dbReference type="EMBL" id="TVU51075.1"/>
    </source>
</evidence>
<keyword evidence="8" id="KW-0010">Activator</keyword>
<feature type="compositionally biased region" description="Basic residues" evidence="13">
    <location>
        <begin position="351"/>
        <end position="363"/>
    </location>
</feature>
<feature type="non-terminal residue" evidence="15">
    <location>
        <position position="1"/>
    </location>
</feature>
<comment type="caution">
    <text evidence="15">The sequence shown here is derived from an EMBL/GenBank/DDBJ whole genome shotgun (WGS) entry which is preliminary data.</text>
</comment>
<evidence type="ECO:0000256" key="12">
    <source>
        <dbReference type="PROSITE-ProRule" id="PRU00094"/>
    </source>
</evidence>
<evidence type="ECO:0000256" key="6">
    <source>
        <dbReference type="ARBA" id="ARBA00023015"/>
    </source>
</evidence>
<evidence type="ECO:0000256" key="3">
    <source>
        <dbReference type="ARBA" id="ARBA00022723"/>
    </source>
</evidence>
<dbReference type="Pfam" id="PF00320">
    <property type="entry name" value="GATA"/>
    <property type="match status" value="2"/>
</dbReference>
<evidence type="ECO:0000256" key="2">
    <source>
        <dbReference type="ARBA" id="ARBA00005694"/>
    </source>
</evidence>
<evidence type="ECO:0000256" key="5">
    <source>
        <dbReference type="ARBA" id="ARBA00022833"/>
    </source>
</evidence>
<keyword evidence="9" id="KW-0804">Transcription</keyword>
<dbReference type="PANTHER" id="PTHR45658">
    <property type="entry name" value="GATA TRANSCRIPTION FACTOR"/>
    <property type="match status" value="1"/>
</dbReference>
<evidence type="ECO:0000256" key="11">
    <source>
        <dbReference type="ARBA" id="ARBA00055020"/>
    </source>
</evidence>
<evidence type="ECO:0000256" key="4">
    <source>
        <dbReference type="ARBA" id="ARBA00022771"/>
    </source>
</evidence>
<keyword evidence="6" id="KW-0805">Transcription regulation</keyword>
<evidence type="ECO:0000256" key="13">
    <source>
        <dbReference type="SAM" id="MobiDB-lite"/>
    </source>
</evidence>
<evidence type="ECO:0000256" key="9">
    <source>
        <dbReference type="ARBA" id="ARBA00023163"/>
    </source>
</evidence>
<dbReference type="InterPro" id="IPR000679">
    <property type="entry name" value="Znf_GATA"/>
</dbReference>
<proteinExistence type="inferred from homology"/>
<evidence type="ECO:0000256" key="10">
    <source>
        <dbReference type="ARBA" id="ARBA00023242"/>
    </source>
</evidence>
<dbReference type="PANTHER" id="PTHR45658:SF130">
    <property type="entry name" value="GATA TRANSCRIPTION FACTOR 14"/>
    <property type="match status" value="1"/>
</dbReference>
<dbReference type="PROSITE" id="PS00344">
    <property type="entry name" value="GATA_ZN_FINGER_1"/>
    <property type="match status" value="2"/>
</dbReference>
<feature type="region of interest" description="Disordered" evidence="13">
    <location>
        <begin position="479"/>
        <end position="516"/>
    </location>
</feature>
<keyword evidence="4 12" id="KW-0863">Zinc-finger</keyword>
<gene>
    <name evidence="15" type="ORF">EJB05_02481</name>
</gene>
<evidence type="ECO:0000256" key="7">
    <source>
        <dbReference type="ARBA" id="ARBA00023125"/>
    </source>
</evidence>
<feature type="domain" description="GATA-type" evidence="14">
    <location>
        <begin position="223"/>
        <end position="279"/>
    </location>
</feature>
<dbReference type="Gene3D" id="3.30.50.10">
    <property type="entry name" value="Erythroid Transcription Factor GATA-1, subunit A"/>
    <property type="match status" value="2"/>
</dbReference>
<dbReference type="AlphaFoldDB" id="A0A5J9WT89"/>
<keyword evidence="5" id="KW-0862">Zinc</keyword>
<dbReference type="Proteomes" id="UP000324897">
    <property type="component" value="Chromosome 6"/>
</dbReference>
<keyword evidence="16" id="KW-1185">Reference proteome</keyword>
<comment type="function">
    <text evidence="11">Transcriptional activator that specifically binds 5'-GATA-3' or 5'-GAT-3' motifs within gene promoters. May be involved in the regulation of some light-responsive genes.</text>
</comment>
<accession>A0A5J9WT89</accession>
<evidence type="ECO:0000256" key="8">
    <source>
        <dbReference type="ARBA" id="ARBA00023159"/>
    </source>
</evidence>
<dbReference type="FunFam" id="3.30.50.10:FF:000025">
    <property type="entry name" value="GATA transcription factor"/>
    <property type="match status" value="1"/>
</dbReference>
<dbReference type="GO" id="GO:0043565">
    <property type="term" value="F:sequence-specific DNA binding"/>
    <property type="evidence" value="ECO:0007669"/>
    <property type="project" value="InterPro"/>
</dbReference>
<dbReference type="GO" id="GO:0008270">
    <property type="term" value="F:zinc ion binding"/>
    <property type="evidence" value="ECO:0007669"/>
    <property type="project" value="UniProtKB-KW"/>
</dbReference>
<dbReference type="GO" id="GO:0030154">
    <property type="term" value="P:cell differentiation"/>
    <property type="evidence" value="ECO:0007669"/>
    <property type="project" value="TreeGrafter"/>
</dbReference>
<dbReference type="GO" id="GO:0005634">
    <property type="term" value="C:nucleus"/>
    <property type="evidence" value="ECO:0007669"/>
    <property type="project" value="UniProtKB-SubCell"/>
</dbReference>
<dbReference type="OrthoDB" id="2162994at2759"/>
<comment type="similarity">
    <text evidence="2">Belongs to the type IV zinc-finger family. Class A subfamily.</text>
</comment>
<dbReference type="EMBL" id="RWGY01000002">
    <property type="protein sequence ID" value="TVU51075.1"/>
    <property type="molecule type" value="Genomic_DNA"/>
</dbReference>
<organism evidence="15 16">
    <name type="scientific">Eragrostis curvula</name>
    <name type="common">weeping love grass</name>
    <dbReference type="NCBI Taxonomy" id="38414"/>
    <lineage>
        <taxon>Eukaryota</taxon>
        <taxon>Viridiplantae</taxon>
        <taxon>Streptophyta</taxon>
        <taxon>Embryophyta</taxon>
        <taxon>Tracheophyta</taxon>
        <taxon>Spermatophyta</taxon>
        <taxon>Magnoliopsida</taxon>
        <taxon>Liliopsida</taxon>
        <taxon>Poales</taxon>
        <taxon>Poaceae</taxon>
        <taxon>PACMAD clade</taxon>
        <taxon>Chloridoideae</taxon>
        <taxon>Eragrostideae</taxon>
        <taxon>Eragrostidinae</taxon>
        <taxon>Eragrostis</taxon>
    </lineage>
</organism>